<sequence length="41" mass="4585">DVNNNQRTVVQSFSLRNRAVFPIGFLSKFLVANSLSVFVSL</sequence>
<keyword evidence="1" id="KW-1133">Transmembrane helix</keyword>
<gene>
    <name evidence="2" type="ORF">DC041_0005073</name>
</gene>
<evidence type="ECO:0000256" key="1">
    <source>
        <dbReference type="SAM" id="Phobius"/>
    </source>
</evidence>
<keyword evidence="1" id="KW-0812">Transmembrane</keyword>
<dbReference type="AlphaFoldDB" id="A0A430Q0F6"/>
<reference evidence="2 3" key="1">
    <citation type="journal article" date="2019" name="PLoS Pathog.">
        <title>Genome sequence of the bovine parasite Schistosoma bovis Tanzania.</title>
        <authorList>
            <person name="Oey H."/>
            <person name="Zakrzewski M."/>
            <person name="Gobert G."/>
            <person name="Gravermann K."/>
            <person name="Stoye J."/>
            <person name="Jones M."/>
            <person name="Mcmanus D."/>
            <person name="Krause L."/>
        </authorList>
    </citation>
    <scope>NUCLEOTIDE SEQUENCE [LARGE SCALE GENOMIC DNA]</scope>
    <source>
        <strain evidence="2 3">TAN1997</strain>
    </source>
</reference>
<accession>A0A430Q0F6</accession>
<dbReference type="Proteomes" id="UP000290809">
    <property type="component" value="Unassembled WGS sequence"/>
</dbReference>
<comment type="caution">
    <text evidence="2">The sequence shown here is derived from an EMBL/GenBank/DDBJ whole genome shotgun (WGS) entry which is preliminary data.</text>
</comment>
<name>A0A430Q0F6_SCHBO</name>
<feature type="non-terminal residue" evidence="2">
    <location>
        <position position="1"/>
    </location>
</feature>
<evidence type="ECO:0000313" key="3">
    <source>
        <dbReference type="Proteomes" id="UP000290809"/>
    </source>
</evidence>
<feature type="transmembrane region" description="Helical" evidence="1">
    <location>
        <begin position="20"/>
        <end position="39"/>
    </location>
</feature>
<keyword evidence="3" id="KW-1185">Reference proteome</keyword>
<protein>
    <submittedName>
        <fullName evidence="2">Uncharacterized protein</fullName>
    </submittedName>
</protein>
<proteinExistence type="predicted"/>
<keyword evidence="1" id="KW-0472">Membrane</keyword>
<dbReference type="EMBL" id="QMKO01003535">
    <property type="protein sequence ID" value="RTG81202.1"/>
    <property type="molecule type" value="Genomic_DNA"/>
</dbReference>
<organism evidence="2 3">
    <name type="scientific">Schistosoma bovis</name>
    <name type="common">Blood fluke</name>
    <dbReference type="NCBI Taxonomy" id="6184"/>
    <lineage>
        <taxon>Eukaryota</taxon>
        <taxon>Metazoa</taxon>
        <taxon>Spiralia</taxon>
        <taxon>Lophotrochozoa</taxon>
        <taxon>Platyhelminthes</taxon>
        <taxon>Trematoda</taxon>
        <taxon>Digenea</taxon>
        <taxon>Strigeidida</taxon>
        <taxon>Schistosomatoidea</taxon>
        <taxon>Schistosomatidae</taxon>
        <taxon>Schistosoma</taxon>
    </lineage>
</organism>
<evidence type="ECO:0000313" key="2">
    <source>
        <dbReference type="EMBL" id="RTG81202.1"/>
    </source>
</evidence>